<dbReference type="InterPro" id="IPR052164">
    <property type="entry name" value="Anthracycline_SecMetBiosynth"/>
</dbReference>
<evidence type="ECO:0000259" key="1">
    <source>
        <dbReference type="PROSITE" id="PS51819"/>
    </source>
</evidence>
<accession>A0A2W2FAM8</accession>
<dbReference type="Pfam" id="PF00903">
    <property type="entry name" value="Glyoxalase"/>
    <property type="match status" value="2"/>
</dbReference>
<protein>
    <recommendedName>
        <fullName evidence="1">VOC domain-containing protein</fullName>
    </recommendedName>
</protein>
<dbReference type="Proteomes" id="UP000248924">
    <property type="component" value="Unassembled WGS sequence"/>
</dbReference>
<dbReference type="Gene3D" id="3.10.180.10">
    <property type="entry name" value="2,3-Dihydroxybiphenyl 1,2-Dioxygenase, domain 1"/>
    <property type="match status" value="2"/>
</dbReference>
<gene>
    <name evidence="2" type="ORF">C1I95_13195</name>
</gene>
<dbReference type="PANTHER" id="PTHR33993">
    <property type="entry name" value="GLYOXALASE-RELATED"/>
    <property type="match status" value="1"/>
</dbReference>
<dbReference type="RefSeq" id="WP_111214106.1">
    <property type="nucleotide sequence ID" value="NZ_POTY01000068.1"/>
</dbReference>
<feature type="domain" description="VOC" evidence="1">
    <location>
        <begin position="144"/>
        <end position="264"/>
    </location>
</feature>
<dbReference type="EMBL" id="POTY01000068">
    <property type="protein sequence ID" value="PZG18627.1"/>
    <property type="molecule type" value="Genomic_DNA"/>
</dbReference>
<proteinExistence type="predicted"/>
<comment type="caution">
    <text evidence="2">The sequence shown here is derived from an EMBL/GenBank/DDBJ whole genome shotgun (WGS) entry which is preliminary data.</text>
</comment>
<evidence type="ECO:0000313" key="3">
    <source>
        <dbReference type="Proteomes" id="UP000248924"/>
    </source>
</evidence>
<keyword evidence="3" id="KW-1185">Reference proteome</keyword>
<dbReference type="AlphaFoldDB" id="A0A2W2FAM8"/>
<evidence type="ECO:0000313" key="2">
    <source>
        <dbReference type="EMBL" id="PZG18627.1"/>
    </source>
</evidence>
<dbReference type="InterPro" id="IPR029068">
    <property type="entry name" value="Glyas_Bleomycin-R_OHBP_Dase"/>
</dbReference>
<dbReference type="PROSITE" id="PS51819">
    <property type="entry name" value="VOC"/>
    <property type="match status" value="2"/>
</dbReference>
<name>A0A2W2FAM8_9ACTN</name>
<sequence>MRAAVMYVFVYVRDLARSRQFYEDVLGFPVLESDDVSVKYDAGGVVLALNRAADWGIAIDDQVGSSLLVFHVGDIDRAKAAAQSRGAVFDETIRYDIGATTNCYDPDGHCVTIYQPSDEALGWPSGVRYRTLAAAYEQAAVESRIGPLVYLFQFVEDLAACRAFYEERLGLTVAEVDEEEGVTKYDGGTLLISLHPLEDLPAALTGFPRTRSIAVVFRVADLDAAVRSLAAAGLDLSAAVTHSPIGATARFVDPEGNIFFLYQPSDVALTWPSATKGAELPAGIAGG</sequence>
<reference evidence="2 3" key="1">
    <citation type="submission" date="2018-01" db="EMBL/GenBank/DDBJ databases">
        <title>Draft genome sequence of Jishengella sp. NA12.</title>
        <authorList>
            <person name="Sahin N."/>
            <person name="Ay H."/>
            <person name="Saygin H."/>
        </authorList>
    </citation>
    <scope>NUCLEOTIDE SEQUENCE [LARGE SCALE GENOMIC DNA]</scope>
    <source>
        <strain evidence="2 3">NA12</strain>
    </source>
</reference>
<dbReference type="SUPFAM" id="SSF54593">
    <property type="entry name" value="Glyoxalase/Bleomycin resistance protein/Dihydroxybiphenyl dioxygenase"/>
    <property type="match status" value="2"/>
</dbReference>
<feature type="domain" description="VOC" evidence="1">
    <location>
        <begin position="4"/>
        <end position="116"/>
    </location>
</feature>
<dbReference type="InterPro" id="IPR004360">
    <property type="entry name" value="Glyas_Fos-R_dOase_dom"/>
</dbReference>
<dbReference type="InterPro" id="IPR037523">
    <property type="entry name" value="VOC_core"/>
</dbReference>
<organism evidence="2 3">
    <name type="scientific">Micromonospora craterilacus</name>
    <dbReference type="NCBI Taxonomy" id="1655439"/>
    <lineage>
        <taxon>Bacteria</taxon>
        <taxon>Bacillati</taxon>
        <taxon>Actinomycetota</taxon>
        <taxon>Actinomycetes</taxon>
        <taxon>Micromonosporales</taxon>
        <taxon>Micromonosporaceae</taxon>
        <taxon>Micromonospora</taxon>
    </lineage>
</organism>
<dbReference type="OrthoDB" id="9798201at2"/>